<keyword evidence="9" id="KW-0964">Secreted</keyword>
<reference evidence="21" key="1">
    <citation type="journal article" date="2023" name="IMA Fungus">
        <title>Comparative genomic study of the Penicillium genus elucidates a diverse pangenome and 15 lateral gene transfer events.</title>
        <authorList>
            <person name="Petersen C."/>
            <person name="Sorensen T."/>
            <person name="Nielsen M.R."/>
            <person name="Sondergaard T.E."/>
            <person name="Sorensen J.L."/>
            <person name="Fitzpatrick D.A."/>
            <person name="Frisvad J.C."/>
            <person name="Nielsen K.L."/>
        </authorList>
    </citation>
    <scope>NUCLEOTIDE SEQUENCE</scope>
    <source>
        <strain evidence="21">IBT 17514</strain>
    </source>
</reference>
<keyword evidence="7" id="KW-0963">Cytoplasm</keyword>
<protein>
    <recommendedName>
        <fullName evidence="14">glucose oxidase</fullName>
        <ecNumber evidence="14">1.1.3.4</ecNumber>
    </recommendedName>
</protein>
<feature type="binding site" evidence="16">
    <location>
        <position position="256"/>
    </location>
    <ligand>
        <name>FAD</name>
        <dbReference type="ChEBI" id="CHEBI:57692"/>
    </ligand>
</feature>
<dbReference type="Pfam" id="PF05199">
    <property type="entry name" value="GMC_oxred_C"/>
    <property type="match status" value="1"/>
</dbReference>
<feature type="domain" description="Glucose-methanol-choline oxidoreductase N-terminal" evidence="19">
    <location>
        <begin position="105"/>
        <end position="128"/>
    </location>
</feature>
<evidence type="ECO:0000256" key="5">
    <source>
        <dbReference type="ARBA" id="ARBA00010790"/>
    </source>
</evidence>
<dbReference type="SUPFAM" id="SSF51905">
    <property type="entry name" value="FAD/NAD(P)-binding domain"/>
    <property type="match status" value="1"/>
</dbReference>
<dbReference type="GO" id="GO:0050660">
    <property type="term" value="F:flavin adenine dinucleotide binding"/>
    <property type="evidence" value="ECO:0007669"/>
    <property type="project" value="InterPro"/>
</dbReference>
<dbReference type="EMBL" id="JAQJAN010000020">
    <property type="protein sequence ID" value="KAJ5703756.1"/>
    <property type="molecule type" value="Genomic_DNA"/>
</dbReference>
<evidence type="ECO:0000313" key="22">
    <source>
        <dbReference type="Proteomes" id="UP001215712"/>
    </source>
</evidence>
<dbReference type="Gene3D" id="3.30.560.10">
    <property type="entry name" value="Glucose Oxidase, domain 3"/>
    <property type="match status" value="1"/>
</dbReference>
<dbReference type="InterPro" id="IPR036188">
    <property type="entry name" value="FAD/NAD-bd_sf"/>
</dbReference>
<evidence type="ECO:0000256" key="17">
    <source>
        <dbReference type="RuleBase" id="RU003968"/>
    </source>
</evidence>
<feature type="binding site" evidence="16">
    <location>
        <begin position="37"/>
        <end position="38"/>
    </location>
    <ligand>
        <name>FAD</name>
        <dbReference type="ChEBI" id="CHEBI:57692"/>
    </ligand>
</feature>
<gene>
    <name evidence="21" type="ORF">N7493_010894</name>
</gene>
<name>A0AAD6HB38_9EURO</name>
<feature type="domain" description="Glucose-methanol-choline oxidoreductase N-terminal" evidence="20">
    <location>
        <begin position="296"/>
        <end position="310"/>
    </location>
</feature>
<dbReference type="GO" id="GO:0005737">
    <property type="term" value="C:cytoplasm"/>
    <property type="evidence" value="ECO:0007669"/>
    <property type="project" value="UniProtKB-SubCell"/>
</dbReference>
<sequence>MIVLSITFATIWLGAAVAKKHAGPPPQYDFLIVGGGTSGLVVANRLSEKKDVTVAVIEAGDSVLHNVNVTTVLGYGLAFGTDIDWAYQTEDQTYADGKKQTMRAGKAIGGTSTINGMSYTRAQDVQIDAWELAGKGWNWKNLFPYYKKSEHFQIPTPEQVAAGADYYIAYHGLTGPLKVGWPYEMTNDSVLPVLDETMRQLGVPFNRDANGGEMVGLTSHPNTVDREKDIREDAARAYFWPFESRPNLKIISNTNVNKILWSNDSHSEALAVGVEVTGPNGTETILASKEVILSAGSLKSPVILELSGVGNPDILKKYDIPVKVNNTAVGENLQDQTNNGLHWEGREFFLGEATFSLMPSANQLYGDKVSDIASSINSSLADYAEAVEKFSNGAVQAANVLYMLQIQWDLIFKSQVPFAEIVFLPIARTFGTEYWPLLPFSRGSIHIKSSDPTKTPSINPNYFMFEQDFDSAVAVAQYIRKIFSTRPLSDLVGDETSPGLDLLPENASDTDWKNWVKSTYRSNYHPVGTASMLPREKGGVVNPELKVYGTQNVRVIDASVFPSQLCGHLTSTLYAVAERASDLIKNKYTAYRTMDSG</sequence>
<evidence type="ECO:0000256" key="7">
    <source>
        <dbReference type="ARBA" id="ARBA00022490"/>
    </source>
</evidence>
<dbReference type="InterPro" id="IPR000172">
    <property type="entry name" value="GMC_OxRdtase_N"/>
</dbReference>
<dbReference type="PANTHER" id="PTHR11552">
    <property type="entry name" value="GLUCOSE-METHANOL-CHOLINE GMC OXIDOREDUCTASE"/>
    <property type="match status" value="1"/>
</dbReference>
<evidence type="ECO:0000256" key="8">
    <source>
        <dbReference type="ARBA" id="ARBA00022512"/>
    </source>
</evidence>
<keyword evidence="22" id="KW-1185">Reference proteome</keyword>
<keyword evidence="10 17" id="KW-0285">Flavoprotein</keyword>
<evidence type="ECO:0000256" key="16">
    <source>
        <dbReference type="PIRSR" id="PIRSR000137-2"/>
    </source>
</evidence>
<evidence type="ECO:0000256" key="15">
    <source>
        <dbReference type="PIRSR" id="PIRSR000137-1"/>
    </source>
</evidence>
<dbReference type="InterPro" id="IPR007867">
    <property type="entry name" value="GMC_OxRtase_C"/>
</dbReference>
<dbReference type="Gene3D" id="4.10.450.10">
    <property type="entry name" value="Glucose Oxidase, domain 2"/>
    <property type="match status" value="1"/>
</dbReference>
<dbReference type="Gene3D" id="3.50.50.60">
    <property type="entry name" value="FAD/NAD(P)-binding domain"/>
    <property type="match status" value="1"/>
</dbReference>
<dbReference type="PROSITE" id="PS00624">
    <property type="entry name" value="GMC_OXRED_2"/>
    <property type="match status" value="1"/>
</dbReference>
<evidence type="ECO:0000256" key="1">
    <source>
        <dbReference type="ARBA" id="ARBA00001974"/>
    </source>
</evidence>
<dbReference type="SUPFAM" id="SSF54373">
    <property type="entry name" value="FAD-linked reductases, C-terminal domain"/>
    <property type="match status" value="1"/>
</dbReference>
<evidence type="ECO:0000256" key="9">
    <source>
        <dbReference type="ARBA" id="ARBA00022530"/>
    </source>
</evidence>
<dbReference type="Pfam" id="PF00732">
    <property type="entry name" value="GMC_oxred_N"/>
    <property type="match status" value="1"/>
</dbReference>
<comment type="caution">
    <text evidence="21">The sequence shown here is derived from an EMBL/GenBank/DDBJ whole genome shotgun (WGS) entry which is preliminary data.</text>
</comment>
<dbReference type="PROSITE" id="PS00623">
    <property type="entry name" value="GMC_OXRED_1"/>
    <property type="match status" value="1"/>
</dbReference>
<evidence type="ECO:0000259" key="19">
    <source>
        <dbReference type="PROSITE" id="PS00623"/>
    </source>
</evidence>
<evidence type="ECO:0000256" key="14">
    <source>
        <dbReference type="ARBA" id="ARBA00049722"/>
    </source>
</evidence>
<evidence type="ECO:0000256" key="18">
    <source>
        <dbReference type="SAM" id="SignalP"/>
    </source>
</evidence>
<dbReference type="Proteomes" id="UP001215712">
    <property type="component" value="Unassembled WGS sequence"/>
</dbReference>
<dbReference type="GO" id="GO:0046562">
    <property type="term" value="F:beta-D-glucose oxidase activity"/>
    <property type="evidence" value="ECO:0007669"/>
    <property type="project" value="UniProtKB-EC"/>
</dbReference>
<feature type="binding site" evidence="16">
    <location>
        <position position="111"/>
    </location>
    <ligand>
        <name>FAD</name>
        <dbReference type="ChEBI" id="CHEBI:57692"/>
    </ligand>
</feature>
<organism evidence="21 22">
    <name type="scientific">Penicillium malachiteum</name>
    <dbReference type="NCBI Taxonomy" id="1324776"/>
    <lineage>
        <taxon>Eukaryota</taxon>
        <taxon>Fungi</taxon>
        <taxon>Dikarya</taxon>
        <taxon>Ascomycota</taxon>
        <taxon>Pezizomycotina</taxon>
        <taxon>Eurotiomycetes</taxon>
        <taxon>Eurotiomycetidae</taxon>
        <taxon>Eurotiales</taxon>
        <taxon>Aspergillaceae</taxon>
        <taxon>Penicillium</taxon>
    </lineage>
</organism>
<evidence type="ECO:0000256" key="6">
    <source>
        <dbReference type="ARBA" id="ARBA00011738"/>
    </source>
</evidence>
<comment type="cofactor">
    <cofactor evidence="1 16">
        <name>FAD</name>
        <dbReference type="ChEBI" id="CHEBI:57692"/>
    </cofactor>
</comment>
<comment type="similarity">
    <text evidence="5 17">Belongs to the GMC oxidoreductase family.</text>
</comment>
<dbReference type="AlphaFoldDB" id="A0AAD6HB38"/>
<comment type="catalytic activity">
    <reaction evidence="13">
        <text>beta-D-glucose + O2 = D-glucono-1,5-lactone + H2O2</text>
        <dbReference type="Rhea" id="RHEA:11428"/>
        <dbReference type="ChEBI" id="CHEBI:15379"/>
        <dbReference type="ChEBI" id="CHEBI:15903"/>
        <dbReference type="ChEBI" id="CHEBI:16217"/>
        <dbReference type="ChEBI" id="CHEBI:16240"/>
        <dbReference type="EC" id="1.1.3.4"/>
    </reaction>
    <physiologicalReaction direction="left-to-right" evidence="13">
        <dbReference type="Rhea" id="RHEA:11429"/>
    </physiologicalReaction>
</comment>
<keyword evidence="11 16" id="KW-0274">FAD</keyword>
<evidence type="ECO:0000259" key="20">
    <source>
        <dbReference type="PROSITE" id="PS00624"/>
    </source>
</evidence>
<comment type="subcellular location">
    <subcellularLocation>
        <location evidence="3">Cytoplasm</location>
    </subcellularLocation>
    <subcellularLocation>
        <location evidence="2">Secreted</location>
        <location evidence="2">Cell wall</location>
    </subcellularLocation>
    <subcellularLocation>
        <location evidence="4">Secreted</location>
        <location evidence="4">Extracellular space</location>
        <location evidence="4">Extracellular matrix</location>
    </subcellularLocation>
</comment>
<feature type="active site" description="Proton donor" evidence="15">
    <location>
        <position position="525"/>
    </location>
</feature>
<dbReference type="InterPro" id="IPR027424">
    <property type="entry name" value="Glucose_Oxidase_domain_2"/>
</dbReference>
<dbReference type="PANTHER" id="PTHR11552:SF201">
    <property type="entry name" value="GLUCOSE-METHANOL-CHOLINE OXIDOREDUCTASE N-TERMINAL DOMAIN-CONTAINING PROTEIN"/>
    <property type="match status" value="1"/>
</dbReference>
<dbReference type="EC" id="1.1.3.4" evidence="14"/>
<evidence type="ECO:0000256" key="13">
    <source>
        <dbReference type="ARBA" id="ARBA00049435"/>
    </source>
</evidence>
<keyword evidence="8" id="KW-0134">Cell wall</keyword>
<feature type="active site" description="Proton acceptor" evidence="15">
    <location>
        <position position="568"/>
    </location>
</feature>
<reference evidence="21" key="2">
    <citation type="submission" date="2023-01" db="EMBL/GenBank/DDBJ databases">
        <authorList>
            <person name="Petersen C."/>
        </authorList>
    </citation>
    <scope>NUCLEOTIDE SEQUENCE</scope>
    <source>
        <strain evidence="21">IBT 17514</strain>
    </source>
</reference>
<keyword evidence="12" id="KW-0560">Oxidoreductase</keyword>
<evidence type="ECO:0000256" key="2">
    <source>
        <dbReference type="ARBA" id="ARBA00004191"/>
    </source>
</evidence>
<evidence type="ECO:0000256" key="12">
    <source>
        <dbReference type="ARBA" id="ARBA00023002"/>
    </source>
</evidence>
<evidence type="ECO:0000313" key="21">
    <source>
        <dbReference type="EMBL" id="KAJ5703756.1"/>
    </source>
</evidence>
<evidence type="ECO:0000256" key="3">
    <source>
        <dbReference type="ARBA" id="ARBA00004496"/>
    </source>
</evidence>
<keyword evidence="18" id="KW-0732">Signal</keyword>
<feature type="chain" id="PRO_5042154099" description="glucose oxidase" evidence="18">
    <location>
        <begin position="19"/>
        <end position="597"/>
    </location>
</feature>
<feature type="signal peptide" evidence="18">
    <location>
        <begin position="1"/>
        <end position="18"/>
    </location>
</feature>
<comment type="subunit">
    <text evidence="6">Homodimer.</text>
</comment>
<dbReference type="PIRSF" id="PIRSF000137">
    <property type="entry name" value="Alcohol_oxidase"/>
    <property type="match status" value="1"/>
</dbReference>
<keyword evidence="9" id="KW-0272">Extracellular matrix</keyword>
<accession>A0AAD6HB38</accession>
<evidence type="ECO:0000256" key="10">
    <source>
        <dbReference type="ARBA" id="ARBA00022630"/>
    </source>
</evidence>
<dbReference type="InterPro" id="IPR012132">
    <property type="entry name" value="GMC_OxRdtase"/>
</dbReference>
<evidence type="ECO:0000256" key="4">
    <source>
        <dbReference type="ARBA" id="ARBA00004498"/>
    </source>
</evidence>
<proteinExistence type="inferred from homology"/>
<evidence type="ECO:0000256" key="11">
    <source>
        <dbReference type="ARBA" id="ARBA00022827"/>
    </source>
</evidence>